<evidence type="ECO:0000313" key="1">
    <source>
        <dbReference type="EMBL" id="SHO81426.1"/>
    </source>
</evidence>
<name>A0A1W1EKU9_9ZZZZ</name>
<dbReference type="EMBL" id="FRYL01000039">
    <property type="protein sequence ID" value="SHO81426.1"/>
    <property type="molecule type" value="Genomic_DNA"/>
</dbReference>
<dbReference type="AlphaFoldDB" id="A0A1W1EKU9"/>
<gene>
    <name evidence="1" type="ORF">MNB_SV-15-729</name>
</gene>
<proteinExistence type="predicted"/>
<sequence>MKQNNREKEASLTFSEKEINIAIDMKVKLKNIVDMLIYMLDKTDTKFTIIIIKAEYDKLYDFIVGTKRDSDILQPINEKMNLHAIICQDTTVDGGYMFAKRILKTLIKDKKVRDVTCVAVEVRTTRYKVRDIIYKAFELYINARYKSNLGEIKYHSL</sequence>
<reference evidence="1" key="1">
    <citation type="submission" date="2016-10" db="EMBL/GenBank/DDBJ databases">
        <authorList>
            <person name="de Groot N.N."/>
        </authorList>
    </citation>
    <scope>NUCLEOTIDE SEQUENCE</scope>
</reference>
<accession>A0A1W1EKU9</accession>
<protein>
    <submittedName>
        <fullName evidence="1">Uncharacterized protein</fullName>
    </submittedName>
</protein>
<organism evidence="1">
    <name type="scientific">hydrothermal vent metagenome</name>
    <dbReference type="NCBI Taxonomy" id="652676"/>
    <lineage>
        <taxon>unclassified sequences</taxon>
        <taxon>metagenomes</taxon>
        <taxon>ecological metagenomes</taxon>
    </lineage>
</organism>